<dbReference type="GO" id="GO:0052656">
    <property type="term" value="F:L-isoleucine-2-oxoglutarate transaminase activity"/>
    <property type="evidence" value="ECO:0007669"/>
    <property type="project" value="RHEA"/>
</dbReference>
<dbReference type="UniPathway" id="UPA00047">
    <property type="reaction ID" value="UER00058"/>
</dbReference>
<evidence type="ECO:0000256" key="2">
    <source>
        <dbReference type="ARBA" id="ARBA00003109"/>
    </source>
</evidence>
<dbReference type="CDD" id="cd01558">
    <property type="entry name" value="D-AAT_like"/>
    <property type="match status" value="1"/>
</dbReference>
<dbReference type="FunFam" id="3.20.10.10:FF:000002">
    <property type="entry name" value="D-alanine aminotransferase"/>
    <property type="match status" value="1"/>
</dbReference>
<comment type="catalytic activity">
    <reaction evidence="12 17">
        <text>L-valine + 2-oxoglutarate = 3-methyl-2-oxobutanoate + L-glutamate</text>
        <dbReference type="Rhea" id="RHEA:24813"/>
        <dbReference type="ChEBI" id="CHEBI:11851"/>
        <dbReference type="ChEBI" id="CHEBI:16810"/>
        <dbReference type="ChEBI" id="CHEBI:29985"/>
        <dbReference type="ChEBI" id="CHEBI:57762"/>
        <dbReference type="EC" id="2.6.1.42"/>
    </reaction>
</comment>
<comment type="catalytic activity">
    <reaction evidence="14 17">
        <text>L-leucine + 2-oxoglutarate = 4-methyl-2-oxopentanoate + L-glutamate</text>
        <dbReference type="Rhea" id="RHEA:18321"/>
        <dbReference type="ChEBI" id="CHEBI:16810"/>
        <dbReference type="ChEBI" id="CHEBI:17865"/>
        <dbReference type="ChEBI" id="CHEBI:29985"/>
        <dbReference type="ChEBI" id="CHEBI:57427"/>
        <dbReference type="EC" id="2.6.1.42"/>
    </reaction>
</comment>
<keyword evidence="19" id="KW-1185">Reference proteome</keyword>
<evidence type="ECO:0000256" key="3">
    <source>
        <dbReference type="ARBA" id="ARBA00004824"/>
    </source>
</evidence>
<dbReference type="GO" id="GO:0005829">
    <property type="term" value="C:cytosol"/>
    <property type="evidence" value="ECO:0007669"/>
    <property type="project" value="TreeGrafter"/>
</dbReference>
<keyword evidence="11 17" id="KW-0100">Branched-chain amino acid biosynthesis</keyword>
<evidence type="ECO:0000256" key="10">
    <source>
        <dbReference type="ARBA" id="ARBA00022898"/>
    </source>
</evidence>
<keyword evidence="7 17" id="KW-0032">Aminotransferase</keyword>
<dbReference type="STRING" id="419481.SAMN05216233_109154"/>
<reference evidence="18 19" key="1">
    <citation type="submission" date="2016-10" db="EMBL/GenBank/DDBJ databases">
        <authorList>
            <person name="de Groot N.N."/>
        </authorList>
    </citation>
    <scope>NUCLEOTIDE SEQUENCE [LARGE SCALE GENOMIC DNA]</scope>
    <source>
        <strain evidence="18 19">AA1</strain>
    </source>
</reference>
<protein>
    <recommendedName>
        <fullName evidence="17">Branched-chain-amino-acid aminotransferase</fullName>
        <shortName evidence="17">BCAT</shortName>
        <ecNumber evidence="17">2.6.1.42</ecNumber>
    </recommendedName>
</protein>
<sequence length="285" mass="31077">MQIYIDGNWVGKEDAKISVFDHGLLYGDGVFEGIRIYGGTIFRLKEHVRRLYDSARAILLTIPMEEEEMATLLCEAVAKNNKTDGYIRLVITRGMGDLGINPATCSTASVIVIVDDISLYPEEHYTKGIKVITASTRRNSPDAVDPRIKSLNYLNNIMAKLEAQQAGCLEAILLNREGKVAECTGDNIFYLRDGVLFTPASDQGALKGITRDAVIEAAEGIGMETRATPTTQYDLYTADECFLTGTAAEMIPVTTIDGRSIGDGTPGLGTAKVREAFQALIQKEI</sequence>
<evidence type="ECO:0000256" key="5">
    <source>
        <dbReference type="ARBA" id="ARBA00005072"/>
    </source>
</evidence>
<evidence type="ECO:0000256" key="13">
    <source>
        <dbReference type="ARBA" id="ARBA00048798"/>
    </source>
</evidence>
<dbReference type="InterPro" id="IPR043132">
    <property type="entry name" value="BCAT-like_C"/>
</dbReference>
<dbReference type="SUPFAM" id="SSF56752">
    <property type="entry name" value="D-aminoacid aminotransferase-like PLP-dependent enzymes"/>
    <property type="match status" value="1"/>
</dbReference>
<evidence type="ECO:0000256" key="6">
    <source>
        <dbReference type="ARBA" id="ARBA00009320"/>
    </source>
</evidence>
<dbReference type="InterPro" id="IPR005785">
    <property type="entry name" value="B_amino_transI"/>
</dbReference>
<dbReference type="RefSeq" id="WP_092211220.1">
    <property type="nucleotide sequence ID" value="NZ_FMUX01000009.1"/>
</dbReference>
<evidence type="ECO:0000313" key="18">
    <source>
        <dbReference type="EMBL" id="SCY45506.1"/>
    </source>
</evidence>
<dbReference type="PROSITE" id="PS00770">
    <property type="entry name" value="AA_TRANSFER_CLASS_4"/>
    <property type="match status" value="1"/>
</dbReference>
<evidence type="ECO:0000256" key="4">
    <source>
        <dbReference type="ARBA" id="ARBA00004931"/>
    </source>
</evidence>
<evidence type="ECO:0000256" key="1">
    <source>
        <dbReference type="ARBA" id="ARBA00001933"/>
    </source>
</evidence>
<dbReference type="NCBIfam" id="NF006185">
    <property type="entry name" value="PRK08320.1"/>
    <property type="match status" value="1"/>
</dbReference>
<dbReference type="EMBL" id="FMUX01000009">
    <property type="protein sequence ID" value="SCY45506.1"/>
    <property type="molecule type" value="Genomic_DNA"/>
</dbReference>
<dbReference type="InterPro" id="IPR043131">
    <property type="entry name" value="BCAT-like_N"/>
</dbReference>
<dbReference type="FunFam" id="3.30.470.10:FF:000006">
    <property type="entry name" value="Branched-chain-amino-acid aminotransferase"/>
    <property type="match status" value="1"/>
</dbReference>
<evidence type="ECO:0000313" key="19">
    <source>
        <dbReference type="Proteomes" id="UP000198870"/>
    </source>
</evidence>
<gene>
    <name evidence="17" type="primary">ilvE</name>
    <name evidence="18" type="ORF">SAMN05216233_109154</name>
</gene>
<dbReference type="InterPro" id="IPR036038">
    <property type="entry name" value="Aminotransferase-like"/>
</dbReference>
<dbReference type="UniPathway" id="UPA00049">
    <property type="reaction ID" value="UER00062"/>
</dbReference>
<keyword evidence="8 17" id="KW-0028">Amino-acid biosynthesis</keyword>
<dbReference type="NCBIfam" id="TIGR01122">
    <property type="entry name" value="ilvE_I"/>
    <property type="match status" value="1"/>
</dbReference>
<evidence type="ECO:0000256" key="14">
    <source>
        <dbReference type="ARBA" id="ARBA00049229"/>
    </source>
</evidence>
<accession>A0A1G5G1T8</accession>
<evidence type="ECO:0000256" key="16">
    <source>
        <dbReference type="RuleBase" id="RU004516"/>
    </source>
</evidence>
<dbReference type="Proteomes" id="UP000198870">
    <property type="component" value="Unassembled WGS sequence"/>
</dbReference>
<name>A0A1G5G1T8_9BACT</name>
<comment type="function">
    <text evidence="2 17">Acts on leucine, isoleucine and valine.</text>
</comment>
<evidence type="ECO:0000256" key="12">
    <source>
        <dbReference type="ARBA" id="ARBA00048212"/>
    </source>
</evidence>
<comment type="catalytic activity">
    <reaction evidence="13 17">
        <text>L-isoleucine + 2-oxoglutarate = (S)-3-methyl-2-oxopentanoate + L-glutamate</text>
        <dbReference type="Rhea" id="RHEA:24801"/>
        <dbReference type="ChEBI" id="CHEBI:16810"/>
        <dbReference type="ChEBI" id="CHEBI:29985"/>
        <dbReference type="ChEBI" id="CHEBI:35146"/>
        <dbReference type="ChEBI" id="CHEBI:58045"/>
        <dbReference type="EC" id="2.6.1.42"/>
    </reaction>
</comment>
<dbReference type="Gene3D" id="3.30.470.10">
    <property type="match status" value="1"/>
</dbReference>
<organism evidence="18 19">
    <name type="scientific">Desulfoluna spongiiphila</name>
    <dbReference type="NCBI Taxonomy" id="419481"/>
    <lineage>
        <taxon>Bacteria</taxon>
        <taxon>Pseudomonadati</taxon>
        <taxon>Thermodesulfobacteriota</taxon>
        <taxon>Desulfobacteria</taxon>
        <taxon>Desulfobacterales</taxon>
        <taxon>Desulfolunaceae</taxon>
        <taxon>Desulfoluna</taxon>
    </lineage>
</organism>
<dbReference type="GO" id="GO:0052655">
    <property type="term" value="F:L-valine-2-oxoglutarate transaminase activity"/>
    <property type="evidence" value="ECO:0007669"/>
    <property type="project" value="RHEA"/>
</dbReference>
<evidence type="ECO:0000256" key="8">
    <source>
        <dbReference type="ARBA" id="ARBA00022605"/>
    </source>
</evidence>
<dbReference type="Pfam" id="PF01063">
    <property type="entry name" value="Aminotran_4"/>
    <property type="match status" value="1"/>
</dbReference>
<dbReference type="GO" id="GO:0009098">
    <property type="term" value="P:L-leucine biosynthetic process"/>
    <property type="evidence" value="ECO:0007669"/>
    <property type="project" value="UniProtKB-UniPathway"/>
</dbReference>
<dbReference type="OrthoDB" id="9805628at2"/>
<evidence type="ECO:0000256" key="17">
    <source>
        <dbReference type="RuleBase" id="RU364094"/>
    </source>
</evidence>
<dbReference type="UniPathway" id="UPA00048">
    <property type="reaction ID" value="UER00073"/>
</dbReference>
<proteinExistence type="inferred from homology"/>
<evidence type="ECO:0000256" key="9">
    <source>
        <dbReference type="ARBA" id="ARBA00022679"/>
    </source>
</evidence>
<dbReference type="InterPro" id="IPR001544">
    <property type="entry name" value="Aminotrans_IV"/>
</dbReference>
<dbReference type="EC" id="2.6.1.42" evidence="17"/>
<dbReference type="GO" id="GO:0052654">
    <property type="term" value="F:L-leucine-2-oxoglutarate transaminase activity"/>
    <property type="evidence" value="ECO:0007669"/>
    <property type="project" value="RHEA"/>
</dbReference>
<dbReference type="AlphaFoldDB" id="A0A1G5G1T8"/>
<dbReference type="InterPro" id="IPR018300">
    <property type="entry name" value="Aminotrans_IV_CS"/>
</dbReference>
<comment type="similarity">
    <text evidence="6 15">Belongs to the class-IV pyridoxal-phosphate-dependent aminotransferase family.</text>
</comment>
<comment type="cofactor">
    <cofactor evidence="1 16">
        <name>pyridoxal 5'-phosphate</name>
        <dbReference type="ChEBI" id="CHEBI:597326"/>
    </cofactor>
</comment>
<evidence type="ECO:0000256" key="7">
    <source>
        <dbReference type="ARBA" id="ARBA00022576"/>
    </source>
</evidence>
<comment type="pathway">
    <text evidence="5 17">Amino-acid biosynthesis; L-leucine biosynthesis; L-leucine from 3-methyl-2-oxobutanoate: step 4/4.</text>
</comment>
<dbReference type="PANTHER" id="PTHR42743:SF11">
    <property type="entry name" value="AMINODEOXYCHORISMATE LYASE"/>
    <property type="match status" value="1"/>
</dbReference>
<keyword evidence="9 17" id="KW-0808">Transferase</keyword>
<comment type="pathway">
    <text evidence="4 17">Amino-acid biosynthesis; L-valine biosynthesis; L-valine from pyruvate: step 4/4.</text>
</comment>
<comment type="pathway">
    <text evidence="3 17">Amino-acid biosynthesis; L-isoleucine biosynthesis; L-isoleucine from 2-oxobutanoate: step 4/4.</text>
</comment>
<dbReference type="GO" id="GO:0009099">
    <property type="term" value="P:L-valine biosynthetic process"/>
    <property type="evidence" value="ECO:0007669"/>
    <property type="project" value="UniProtKB-UniPathway"/>
</dbReference>
<dbReference type="GO" id="GO:0009097">
    <property type="term" value="P:isoleucine biosynthetic process"/>
    <property type="evidence" value="ECO:0007669"/>
    <property type="project" value="UniProtKB-UniPathway"/>
</dbReference>
<evidence type="ECO:0000256" key="15">
    <source>
        <dbReference type="RuleBase" id="RU004106"/>
    </source>
</evidence>
<keyword evidence="10 16" id="KW-0663">Pyridoxal phosphate</keyword>
<dbReference type="Gene3D" id="3.20.10.10">
    <property type="entry name" value="D-amino Acid Aminotransferase, subunit A, domain 2"/>
    <property type="match status" value="1"/>
</dbReference>
<evidence type="ECO:0000256" key="11">
    <source>
        <dbReference type="ARBA" id="ARBA00023304"/>
    </source>
</evidence>
<dbReference type="PANTHER" id="PTHR42743">
    <property type="entry name" value="AMINO-ACID AMINOTRANSFERASE"/>
    <property type="match status" value="1"/>
</dbReference>
<dbReference type="InterPro" id="IPR050571">
    <property type="entry name" value="Class-IV_PLP-Dep_Aminotrnsfr"/>
</dbReference>